<name>A0A7S0L7U8_9EUKA</name>
<protein>
    <recommendedName>
        <fullName evidence="3">ATP-grasp domain-containing protein</fullName>
    </recommendedName>
</protein>
<evidence type="ECO:0000256" key="2">
    <source>
        <dbReference type="SAM" id="MobiDB-lite"/>
    </source>
</evidence>
<dbReference type="EMBL" id="HBEY01016969">
    <property type="protein sequence ID" value="CAD8604897.1"/>
    <property type="molecule type" value="Transcribed_RNA"/>
</dbReference>
<evidence type="ECO:0000313" key="4">
    <source>
        <dbReference type="EMBL" id="CAD8604897.1"/>
    </source>
</evidence>
<proteinExistence type="predicted"/>
<dbReference type="GO" id="GO:0046872">
    <property type="term" value="F:metal ion binding"/>
    <property type="evidence" value="ECO:0007669"/>
    <property type="project" value="InterPro"/>
</dbReference>
<sequence length="348" mass="38679">MPPRSKRVPQPALKEDGEENMCRADNVPPRVQKRTLASEDAGGTRRSKRERSGVHRFVAGPASGDAHSYESAKFHLVPANGWHRFVWSMGCHALNTIKWKGERPLPSAPRSTTCWLLPATDDMAITIARLRPQLLAAGWQLLTSEEEVVERLSNKAALARYAAQLNMLDSLPQHYAAPEVAVYPCILKAALGEHGKNVHIVRSAEEATAIATEGYGTDWLLQELCPGAVEHSVSLLVRDGVIADAVSTEYTYDKEEYVWPDAEEVGRSSSSKIPPKHLETMRRFLSEYTGVCNFNYKVRPSGELCIFEVNTRVGADLACDVPRRRARAFFEKLDGFRALRSLSAQPVQ</sequence>
<dbReference type="InterPro" id="IPR011761">
    <property type="entry name" value="ATP-grasp"/>
</dbReference>
<dbReference type="GO" id="GO:0005524">
    <property type="term" value="F:ATP binding"/>
    <property type="evidence" value="ECO:0007669"/>
    <property type="project" value="UniProtKB-UniRule"/>
</dbReference>
<organism evidence="4">
    <name type="scientific">Coccolithus braarudii</name>
    <dbReference type="NCBI Taxonomy" id="221442"/>
    <lineage>
        <taxon>Eukaryota</taxon>
        <taxon>Haptista</taxon>
        <taxon>Haptophyta</taxon>
        <taxon>Prymnesiophyceae</taxon>
        <taxon>Coccolithales</taxon>
        <taxon>Coccolithaceae</taxon>
        <taxon>Coccolithus</taxon>
    </lineage>
</organism>
<dbReference type="AlphaFoldDB" id="A0A7S0L7U8"/>
<keyword evidence="1" id="KW-0547">Nucleotide-binding</keyword>
<evidence type="ECO:0000259" key="3">
    <source>
        <dbReference type="PROSITE" id="PS50975"/>
    </source>
</evidence>
<feature type="domain" description="ATP-grasp" evidence="3">
    <location>
        <begin position="155"/>
        <end position="338"/>
    </location>
</feature>
<feature type="region of interest" description="Disordered" evidence="2">
    <location>
        <begin position="1"/>
        <end position="64"/>
    </location>
</feature>
<keyword evidence="1" id="KW-0067">ATP-binding</keyword>
<gene>
    <name evidence="4" type="ORF">CPEL01642_LOCUS8232</name>
</gene>
<reference evidence="4" key="1">
    <citation type="submission" date="2021-01" db="EMBL/GenBank/DDBJ databases">
        <authorList>
            <person name="Corre E."/>
            <person name="Pelletier E."/>
            <person name="Niang G."/>
            <person name="Scheremetjew M."/>
            <person name="Finn R."/>
            <person name="Kale V."/>
            <person name="Holt S."/>
            <person name="Cochrane G."/>
            <person name="Meng A."/>
            <person name="Brown T."/>
            <person name="Cohen L."/>
        </authorList>
    </citation>
    <scope>NUCLEOTIDE SEQUENCE</scope>
    <source>
        <strain evidence="4">PLY182g</strain>
    </source>
</reference>
<dbReference type="SUPFAM" id="SSF56059">
    <property type="entry name" value="Glutathione synthetase ATP-binding domain-like"/>
    <property type="match status" value="1"/>
</dbReference>
<accession>A0A7S0L7U8</accession>
<evidence type="ECO:0000256" key="1">
    <source>
        <dbReference type="PROSITE-ProRule" id="PRU00409"/>
    </source>
</evidence>
<dbReference type="Gene3D" id="3.30.470.20">
    <property type="entry name" value="ATP-grasp fold, B domain"/>
    <property type="match status" value="1"/>
</dbReference>
<dbReference type="PROSITE" id="PS50975">
    <property type="entry name" value="ATP_GRASP"/>
    <property type="match status" value="1"/>
</dbReference>